<proteinExistence type="inferred from homology"/>
<dbReference type="NCBIfam" id="NF003805">
    <property type="entry name" value="PRK05395.1-2"/>
    <property type="match status" value="1"/>
</dbReference>
<comment type="subunit">
    <text evidence="3">Homododecamer. Adopts a ring-like structure, composed of an arrangement of two hexameric rings stacked on top of one another.</text>
</comment>
<dbReference type="SUPFAM" id="SSF52304">
    <property type="entry name" value="Type II 3-dehydroquinate dehydratase"/>
    <property type="match status" value="1"/>
</dbReference>
<dbReference type="Proteomes" id="UP000094112">
    <property type="component" value="Unassembled WGS sequence"/>
</dbReference>
<keyword evidence="1 3" id="KW-0672">Quinate metabolism</keyword>
<dbReference type="NCBIfam" id="NF003807">
    <property type="entry name" value="PRK05395.1-4"/>
    <property type="match status" value="1"/>
</dbReference>
<comment type="function">
    <text evidence="3">Is involved in the catabolism of quinate. Allows the utilization of quinate as carbon source via the beta-ketoadipate pathway.</text>
</comment>
<organism evidence="7 8">
    <name type="scientific">Wickerhamomyces anomalus (strain ATCC 58044 / CBS 1984 / NCYC 433 / NRRL Y-366-8)</name>
    <name type="common">Yeast</name>
    <name type="synonym">Hansenula anomala</name>
    <dbReference type="NCBI Taxonomy" id="683960"/>
    <lineage>
        <taxon>Eukaryota</taxon>
        <taxon>Fungi</taxon>
        <taxon>Dikarya</taxon>
        <taxon>Ascomycota</taxon>
        <taxon>Saccharomycotina</taxon>
        <taxon>Saccharomycetes</taxon>
        <taxon>Phaffomycetales</taxon>
        <taxon>Wickerhamomycetaceae</taxon>
        <taxon>Wickerhamomyces</taxon>
    </lineage>
</organism>
<dbReference type="EMBL" id="KV454209">
    <property type="protein sequence ID" value="ODQ60965.1"/>
    <property type="molecule type" value="Genomic_DNA"/>
</dbReference>
<feature type="active site" description="Proton acceptor" evidence="3 4">
    <location>
        <position position="24"/>
    </location>
</feature>
<feature type="binding site" evidence="3 5">
    <location>
        <begin position="105"/>
        <end position="106"/>
    </location>
    <ligand>
        <name>substrate</name>
    </ligand>
</feature>
<dbReference type="InterPro" id="IPR018509">
    <property type="entry name" value="DHquinase_II_CS"/>
</dbReference>
<dbReference type="Gene3D" id="3.40.50.9100">
    <property type="entry name" value="Dehydroquinase, class II"/>
    <property type="match status" value="1"/>
</dbReference>
<dbReference type="PROSITE" id="PS01029">
    <property type="entry name" value="DEHYDROQUINASE_II"/>
    <property type="match status" value="1"/>
</dbReference>
<sequence length="150" mass="16762">MVKKVLLLHGPNLNLLGSREPEKYGTTTLKEIEQNASKQVQAHSSDAQIYFHQDNHEGGLIDRIHQAKADGVEFIIINAGAYTHTSVALRDALLGVDIPFVELHITNVHSREEFRHKSYLVDKAIAIISGLGPIYGYKAAIEFALNYERK</sequence>
<evidence type="ECO:0000256" key="4">
    <source>
        <dbReference type="PIRSR" id="PIRSR001399-1"/>
    </source>
</evidence>
<dbReference type="HAMAP" id="MF_00169">
    <property type="entry name" value="AroQ"/>
    <property type="match status" value="1"/>
</dbReference>
<name>A0A1E3P6A1_WICAA</name>
<comment type="catalytic activity">
    <reaction evidence="3">
        <text>3-dehydroquinate = 3-dehydroshikimate + H2O</text>
        <dbReference type="Rhea" id="RHEA:21096"/>
        <dbReference type="ChEBI" id="CHEBI:15377"/>
        <dbReference type="ChEBI" id="CHEBI:16630"/>
        <dbReference type="ChEBI" id="CHEBI:32364"/>
        <dbReference type="EC" id="4.2.1.10"/>
    </reaction>
</comment>
<dbReference type="STRING" id="683960.A0A1E3P6A1"/>
<dbReference type="NCBIfam" id="TIGR01088">
    <property type="entry name" value="aroQ"/>
    <property type="match status" value="1"/>
</dbReference>
<dbReference type="UniPathway" id="UPA00088">
    <property type="reaction ID" value="UER00178"/>
</dbReference>
<dbReference type="InterPro" id="IPR036441">
    <property type="entry name" value="DHquinase_II_sf"/>
</dbReference>
<evidence type="ECO:0000313" key="7">
    <source>
        <dbReference type="EMBL" id="ODQ60965.1"/>
    </source>
</evidence>
<keyword evidence="2 3" id="KW-0456">Lyase</keyword>
<gene>
    <name evidence="3" type="primary">DQD1</name>
    <name evidence="7" type="ORF">WICANDRAFT_61526</name>
</gene>
<reference evidence="7 8" key="1">
    <citation type="journal article" date="2016" name="Proc. Natl. Acad. Sci. U.S.A.">
        <title>Comparative genomics of biotechnologically important yeasts.</title>
        <authorList>
            <person name="Riley R."/>
            <person name="Haridas S."/>
            <person name="Wolfe K.H."/>
            <person name="Lopes M.R."/>
            <person name="Hittinger C.T."/>
            <person name="Goeker M."/>
            <person name="Salamov A.A."/>
            <person name="Wisecaver J.H."/>
            <person name="Long T.M."/>
            <person name="Calvey C.H."/>
            <person name="Aerts A.L."/>
            <person name="Barry K.W."/>
            <person name="Choi C."/>
            <person name="Clum A."/>
            <person name="Coughlan A.Y."/>
            <person name="Deshpande S."/>
            <person name="Douglass A.P."/>
            <person name="Hanson S.J."/>
            <person name="Klenk H.-P."/>
            <person name="LaButti K.M."/>
            <person name="Lapidus A."/>
            <person name="Lindquist E.A."/>
            <person name="Lipzen A.M."/>
            <person name="Meier-Kolthoff J.P."/>
            <person name="Ohm R.A."/>
            <person name="Otillar R.P."/>
            <person name="Pangilinan J.L."/>
            <person name="Peng Y."/>
            <person name="Rokas A."/>
            <person name="Rosa C.A."/>
            <person name="Scheuner C."/>
            <person name="Sibirny A.A."/>
            <person name="Slot J.C."/>
            <person name="Stielow J.B."/>
            <person name="Sun H."/>
            <person name="Kurtzman C.P."/>
            <person name="Blackwell M."/>
            <person name="Grigoriev I.V."/>
            <person name="Jeffries T.W."/>
        </authorList>
    </citation>
    <scope>NUCLEOTIDE SEQUENCE [LARGE SCALE GENOMIC DNA]</scope>
    <source>
        <strain evidence="8">ATCC 58044 / CBS 1984 / NCYC 433 / NRRL Y-366-8</strain>
    </source>
</reference>
<comment type="pathway">
    <text evidence="3">Aromatic compound metabolism; 3,4-dihydroxybenzoate biosynthesis; 3,4-dihydroxybenzoate from 3-dehydroquinate: step 1/2.</text>
</comment>
<feature type="binding site" evidence="3 5">
    <location>
        <position position="115"/>
    </location>
    <ligand>
        <name>substrate</name>
    </ligand>
</feature>
<dbReference type="EC" id="4.2.1.10" evidence="3"/>
<dbReference type="GO" id="GO:0019631">
    <property type="term" value="P:quinate catabolic process"/>
    <property type="evidence" value="ECO:0007669"/>
    <property type="project" value="TreeGrafter"/>
</dbReference>
<evidence type="ECO:0000256" key="2">
    <source>
        <dbReference type="ARBA" id="ARBA00023239"/>
    </source>
</evidence>
<feature type="binding site" evidence="3 5">
    <location>
        <position position="78"/>
    </location>
    <ligand>
        <name>substrate</name>
    </ligand>
</feature>
<evidence type="ECO:0000256" key="6">
    <source>
        <dbReference type="PIRSR" id="PIRSR001399-3"/>
    </source>
</evidence>
<protein>
    <recommendedName>
        <fullName evidence="3">Catabolic 3-dehydroquinase</fullName>
        <shortName evidence="3">cDHQase</shortName>
        <ecNumber evidence="3">4.2.1.10</ecNumber>
    </recommendedName>
    <alternativeName>
        <fullName evidence="3">3-dehydroquinate dehydratase</fullName>
    </alternativeName>
</protein>
<dbReference type="GeneID" id="30200438"/>
<keyword evidence="8" id="KW-1185">Reference proteome</keyword>
<dbReference type="NCBIfam" id="NF003804">
    <property type="entry name" value="PRK05395.1-1"/>
    <property type="match status" value="1"/>
</dbReference>
<dbReference type="GO" id="GO:0003855">
    <property type="term" value="F:3-dehydroquinate dehydratase activity"/>
    <property type="evidence" value="ECO:0007669"/>
    <property type="project" value="UniProtKB-UniRule"/>
</dbReference>
<feature type="binding site" evidence="3 5">
    <location>
        <position position="91"/>
    </location>
    <ligand>
        <name>substrate</name>
    </ligand>
</feature>
<dbReference type="CDD" id="cd00466">
    <property type="entry name" value="DHQase_II"/>
    <property type="match status" value="1"/>
</dbReference>
<dbReference type="InterPro" id="IPR001874">
    <property type="entry name" value="DHquinase_II"/>
</dbReference>
<evidence type="ECO:0000313" key="8">
    <source>
        <dbReference type="Proteomes" id="UP000094112"/>
    </source>
</evidence>
<feature type="binding site" evidence="3 5">
    <location>
        <position position="84"/>
    </location>
    <ligand>
        <name>substrate</name>
    </ligand>
</feature>
<dbReference type="NCBIfam" id="NF003806">
    <property type="entry name" value="PRK05395.1-3"/>
    <property type="match status" value="1"/>
</dbReference>
<dbReference type="AlphaFoldDB" id="A0A1E3P6A1"/>
<dbReference type="PANTHER" id="PTHR21272">
    <property type="entry name" value="CATABOLIC 3-DEHYDROQUINASE"/>
    <property type="match status" value="1"/>
</dbReference>
<dbReference type="RefSeq" id="XP_019040172.1">
    <property type="nucleotide sequence ID" value="XM_019183192.1"/>
</dbReference>
<comment type="similarity">
    <text evidence="3">Belongs to the type-II 3-dehydroquinase family.</text>
</comment>
<accession>A0A1E3P6A1</accession>
<dbReference type="Pfam" id="PF01220">
    <property type="entry name" value="DHquinase_II"/>
    <property type="match status" value="1"/>
</dbReference>
<dbReference type="PIRSF" id="PIRSF001399">
    <property type="entry name" value="DHquinase_II"/>
    <property type="match status" value="1"/>
</dbReference>
<feature type="active site" description="Proton donor" evidence="3 4">
    <location>
        <position position="104"/>
    </location>
</feature>
<dbReference type="PANTHER" id="PTHR21272:SF3">
    <property type="entry name" value="CATABOLIC 3-DEHYDROQUINASE"/>
    <property type="match status" value="1"/>
</dbReference>
<evidence type="ECO:0000256" key="1">
    <source>
        <dbReference type="ARBA" id="ARBA00022911"/>
    </source>
</evidence>
<evidence type="ECO:0000256" key="3">
    <source>
        <dbReference type="HAMAP-Rule" id="MF_03136"/>
    </source>
</evidence>
<evidence type="ECO:0000256" key="5">
    <source>
        <dbReference type="PIRSR" id="PIRSR001399-2"/>
    </source>
</evidence>
<dbReference type="OrthoDB" id="8191625at2759"/>
<feature type="site" description="Transition state stabilizer" evidence="3 6">
    <location>
        <position position="19"/>
    </location>
</feature>
<dbReference type="GO" id="GO:0046279">
    <property type="term" value="P:3,4-dihydroxybenzoate biosynthetic process"/>
    <property type="evidence" value="ECO:0007669"/>
    <property type="project" value="UniProtKB-UniRule"/>
</dbReference>